<feature type="non-terminal residue" evidence="2">
    <location>
        <position position="59"/>
    </location>
</feature>
<protein>
    <submittedName>
        <fullName evidence="2">Uncharacterized protein</fullName>
    </submittedName>
</protein>
<dbReference type="EMBL" id="SRPW01000281">
    <property type="protein sequence ID" value="KAG6016041.1"/>
    <property type="molecule type" value="Genomic_DNA"/>
</dbReference>
<feature type="non-terminal residue" evidence="2">
    <location>
        <position position="1"/>
    </location>
</feature>
<evidence type="ECO:0000313" key="3">
    <source>
        <dbReference type="Proteomes" id="UP000748025"/>
    </source>
</evidence>
<proteinExistence type="predicted"/>
<dbReference type="AlphaFoldDB" id="A0A9P7NFH2"/>
<name>A0A9P7NFH2_9HYPO</name>
<keyword evidence="3" id="KW-1185">Reference proteome</keyword>
<feature type="compositionally biased region" description="Polar residues" evidence="1">
    <location>
        <begin position="48"/>
        <end position="59"/>
    </location>
</feature>
<accession>A0A9P7NFH2</accession>
<feature type="region of interest" description="Disordered" evidence="1">
    <location>
        <begin position="40"/>
        <end position="59"/>
    </location>
</feature>
<comment type="caution">
    <text evidence="2">The sequence shown here is derived from an EMBL/GenBank/DDBJ whole genome shotgun (WGS) entry which is preliminary data.</text>
</comment>
<sequence length="59" mass="7146">GEQSNAYRILLRYDRKSRHRRIKKRRRYERLAATSQFRYTTPGAVSGPQRTTLLSEHRR</sequence>
<evidence type="ECO:0000313" key="2">
    <source>
        <dbReference type="EMBL" id="KAG6016041.1"/>
    </source>
</evidence>
<organism evidence="2 3">
    <name type="scientific">Claviceps pusilla</name>
    <dbReference type="NCBI Taxonomy" id="123648"/>
    <lineage>
        <taxon>Eukaryota</taxon>
        <taxon>Fungi</taxon>
        <taxon>Dikarya</taxon>
        <taxon>Ascomycota</taxon>
        <taxon>Pezizomycotina</taxon>
        <taxon>Sordariomycetes</taxon>
        <taxon>Hypocreomycetidae</taxon>
        <taxon>Hypocreales</taxon>
        <taxon>Clavicipitaceae</taxon>
        <taxon>Claviceps</taxon>
    </lineage>
</organism>
<gene>
    <name evidence="2" type="ORF">E4U43_004304</name>
</gene>
<reference evidence="2" key="1">
    <citation type="journal article" date="2020" name="bioRxiv">
        <title>Whole genome comparisons of ergot fungi reveals the divergence and evolution of species within the genus Claviceps are the result of varying mechanisms driving genome evolution and host range expansion.</title>
        <authorList>
            <person name="Wyka S.A."/>
            <person name="Mondo S.J."/>
            <person name="Liu M."/>
            <person name="Dettman J."/>
            <person name="Nalam V."/>
            <person name="Broders K.D."/>
        </authorList>
    </citation>
    <scope>NUCLEOTIDE SEQUENCE</scope>
    <source>
        <strain evidence="2">CCC 602</strain>
    </source>
</reference>
<dbReference type="Proteomes" id="UP000748025">
    <property type="component" value="Unassembled WGS sequence"/>
</dbReference>
<evidence type="ECO:0000256" key="1">
    <source>
        <dbReference type="SAM" id="MobiDB-lite"/>
    </source>
</evidence>